<sequence length="120" mass="14351">MILAYDKTEGKKVKLLDAAETLNDWLIKTNRFEEFHTNEINRLQIIKRRRLFSDIEKEQIIELSEGNVTDDFKTACFLLLDNQVCAEYHFKKLPKEKKDYFKTLPIYNFWNPGNCETKKD</sequence>
<dbReference type="EMBL" id="VSSQ01084067">
    <property type="protein sequence ID" value="MPN32197.1"/>
    <property type="molecule type" value="Genomic_DNA"/>
</dbReference>
<accession>A0A645GZJ5</accession>
<gene>
    <name evidence="1" type="ORF">SDC9_179673</name>
</gene>
<proteinExistence type="predicted"/>
<dbReference type="AlphaFoldDB" id="A0A645GZJ5"/>
<evidence type="ECO:0000313" key="1">
    <source>
        <dbReference type="EMBL" id="MPN32197.1"/>
    </source>
</evidence>
<organism evidence="1">
    <name type="scientific">bioreactor metagenome</name>
    <dbReference type="NCBI Taxonomy" id="1076179"/>
    <lineage>
        <taxon>unclassified sequences</taxon>
        <taxon>metagenomes</taxon>
        <taxon>ecological metagenomes</taxon>
    </lineage>
</organism>
<reference evidence="1" key="1">
    <citation type="submission" date="2019-08" db="EMBL/GenBank/DDBJ databases">
        <authorList>
            <person name="Kucharzyk K."/>
            <person name="Murdoch R.W."/>
            <person name="Higgins S."/>
            <person name="Loffler F."/>
        </authorList>
    </citation>
    <scope>NUCLEOTIDE SEQUENCE</scope>
</reference>
<name>A0A645GZJ5_9ZZZZ</name>
<comment type="caution">
    <text evidence="1">The sequence shown here is derived from an EMBL/GenBank/DDBJ whole genome shotgun (WGS) entry which is preliminary data.</text>
</comment>
<protein>
    <submittedName>
        <fullName evidence="1">Uncharacterized protein</fullName>
    </submittedName>
</protein>